<feature type="transmembrane region" description="Helical" evidence="1">
    <location>
        <begin position="536"/>
        <end position="554"/>
    </location>
</feature>
<evidence type="ECO:0000313" key="2">
    <source>
        <dbReference type="EMBL" id="KKS86833.1"/>
    </source>
</evidence>
<evidence type="ECO:0008006" key="4">
    <source>
        <dbReference type="Google" id="ProtNLM"/>
    </source>
</evidence>
<feature type="transmembrane region" description="Helical" evidence="1">
    <location>
        <begin position="5"/>
        <end position="23"/>
    </location>
</feature>
<proteinExistence type="predicted"/>
<comment type="caution">
    <text evidence="2">The sequence shown here is derived from an EMBL/GenBank/DDBJ whole genome shotgun (WGS) entry which is preliminary data.</text>
</comment>
<feature type="transmembrane region" description="Helical" evidence="1">
    <location>
        <begin position="180"/>
        <end position="210"/>
    </location>
</feature>
<dbReference type="AlphaFoldDB" id="A0A0G1FJ14"/>
<feature type="transmembrane region" description="Helical" evidence="1">
    <location>
        <begin position="151"/>
        <end position="168"/>
    </location>
</feature>
<accession>A0A0G1FJ14</accession>
<dbReference type="STRING" id="1618446.UV61_C0006G0034"/>
<sequence>MKSRIAIIGIMFAVLLPFVYLHFKSGAFFLTHDGPFHIERTFHFLHAFLEGNFWPTWGRFYNNGFGSPIFLFLFPVPYLIPTMIALAGIDFIAALKLSFLIFQALALIAMYCWLRNGLRFSVTSSLLGSIAYIYSPYVISAIFVRGVLRELAGLALAPFILFAIYQLFSQTTLQKVGWAALIFGLFFLTDGYSVILFFPIFFIYSLYLFLLHKIQKKFGLSVISAVILGGAISAFITLPTILELGYLKGVNNEVYKDHFVYAWQLIDPHWGFGFSMPGTNDSMSFQIGAINLVAISMVVFLLLTKKIKQDKLIIFFAILLVIFLILMIYHPLSLFVWGNLTVLKKVQFPWRFLAPVVLICSFFAAVVANKYRLRLRGLIILSLLIMMVSIKYLRTNQAIEYEYSYLPTNKSDATAFHEFIPKWRDSTSSFENITEKVEVVRGSANIISLVEKSCCTTFTVEARDPVNLRINTLYYPGWELYIDGKISPFTITNNDNKKLADNKRDISGLMAFELQNGTHNVRLQFADTPVRRSGKFISMIGIVISILLVLKHLYFTRVCAIMGKILA</sequence>
<feature type="transmembrane region" description="Helical" evidence="1">
    <location>
        <begin position="65"/>
        <end position="86"/>
    </location>
</feature>
<reference evidence="2 3" key="1">
    <citation type="journal article" date="2015" name="Nature">
        <title>rRNA introns, odd ribosomes, and small enigmatic genomes across a large radiation of phyla.</title>
        <authorList>
            <person name="Brown C.T."/>
            <person name="Hug L.A."/>
            <person name="Thomas B.C."/>
            <person name="Sharon I."/>
            <person name="Castelle C.J."/>
            <person name="Singh A."/>
            <person name="Wilkins M.J."/>
            <person name="Williams K.H."/>
            <person name="Banfield J.F."/>
        </authorList>
    </citation>
    <scope>NUCLEOTIDE SEQUENCE [LARGE SCALE GENOMIC DNA]</scope>
</reference>
<keyword evidence="1" id="KW-1133">Transmembrane helix</keyword>
<dbReference type="Proteomes" id="UP000034050">
    <property type="component" value="Unassembled WGS sequence"/>
</dbReference>
<feature type="transmembrane region" description="Helical" evidence="1">
    <location>
        <begin position="222"/>
        <end position="242"/>
    </location>
</feature>
<evidence type="ECO:0000313" key="3">
    <source>
        <dbReference type="Proteomes" id="UP000034050"/>
    </source>
</evidence>
<keyword evidence="1" id="KW-0812">Transmembrane</keyword>
<protein>
    <recommendedName>
        <fullName evidence="4">Membrane protein 6-pyruvoyl-tetrahydropterin synthase-related domain-containing protein</fullName>
    </recommendedName>
</protein>
<feature type="transmembrane region" description="Helical" evidence="1">
    <location>
        <begin position="283"/>
        <end position="303"/>
    </location>
</feature>
<feature type="transmembrane region" description="Helical" evidence="1">
    <location>
        <begin position="312"/>
        <end position="330"/>
    </location>
</feature>
<organism evidence="2 3">
    <name type="scientific">Candidatus Gottesmanbacteria bacterium GW2011_GWB1_43_11</name>
    <dbReference type="NCBI Taxonomy" id="1618446"/>
    <lineage>
        <taxon>Bacteria</taxon>
        <taxon>Candidatus Gottesmaniibacteriota</taxon>
    </lineage>
</organism>
<name>A0A0G1FJ14_9BACT</name>
<feature type="transmembrane region" description="Helical" evidence="1">
    <location>
        <begin position="126"/>
        <end position="144"/>
    </location>
</feature>
<feature type="transmembrane region" description="Helical" evidence="1">
    <location>
        <begin position="350"/>
        <end position="368"/>
    </location>
</feature>
<keyword evidence="1" id="KW-0472">Membrane</keyword>
<feature type="transmembrane region" description="Helical" evidence="1">
    <location>
        <begin position="93"/>
        <end position="114"/>
    </location>
</feature>
<dbReference type="EMBL" id="LCFD01000006">
    <property type="protein sequence ID" value="KKS86833.1"/>
    <property type="molecule type" value="Genomic_DNA"/>
</dbReference>
<evidence type="ECO:0000256" key="1">
    <source>
        <dbReference type="SAM" id="Phobius"/>
    </source>
</evidence>
<gene>
    <name evidence="2" type="ORF">UV61_C0006G0034</name>
</gene>
<feature type="transmembrane region" description="Helical" evidence="1">
    <location>
        <begin position="375"/>
        <end position="393"/>
    </location>
</feature>